<dbReference type="Proteomes" id="UP001165283">
    <property type="component" value="Unassembled WGS sequence"/>
</dbReference>
<organism evidence="1 2">
    <name type="scientific">Pseudonocardia humida</name>
    <dbReference type="NCBI Taxonomy" id="2800819"/>
    <lineage>
        <taxon>Bacteria</taxon>
        <taxon>Bacillati</taxon>
        <taxon>Actinomycetota</taxon>
        <taxon>Actinomycetes</taxon>
        <taxon>Pseudonocardiales</taxon>
        <taxon>Pseudonocardiaceae</taxon>
        <taxon>Pseudonocardia</taxon>
    </lineage>
</organism>
<protein>
    <recommendedName>
        <fullName evidence="3">Regulatory Fis family protein</fullName>
    </recommendedName>
</protein>
<dbReference type="EMBL" id="JAGSOV010000039">
    <property type="protein sequence ID" value="MCO1657061.1"/>
    <property type="molecule type" value="Genomic_DNA"/>
</dbReference>
<comment type="caution">
    <text evidence="1">The sequence shown here is derived from an EMBL/GenBank/DDBJ whole genome shotgun (WGS) entry which is preliminary data.</text>
</comment>
<evidence type="ECO:0000313" key="2">
    <source>
        <dbReference type="Proteomes" id="UP001165283"/>
    </source>
</evidence>
<proteinExistence type="predicted"/>
<keyword evidence="2" id="KW-1185">Reference proteome</keyword>
<reference evidence="1" key="1">
    <citation type="submission" date="2021-04" db="EMBL/GenBank/DDBJ databases">
        <title>Pseudonocardia sp. nov., isolated from sandy soil of mangrove forest.</title>
        <authorList>
            <person name="Zan Z."/>
            <person name="Huang R."/>
            <person name="Liu W."/>
        </authorList>
    </citation>
    <scope>NUCLEOTIDE SEQUENCE</scope>
    <source>
        <strain evidence="1">S2-4</strain>
    </source>
</reference>
<accession>A0ABT1A230</accession>
<name>A0ABT1A230_9PSEU</name>
<dbReference type="RefSeq" id="WP_252440386.1">
    <property type="nucleotide sequence ID" value="NZ_JAGSOV010000039.1"/>
</dbReference>
<evidence type="ECO:0000313" key="1">
    <source>
        <dbReference type="EMBL" id="MCO1657061.1"/>
    </source>
</evidence>
<sequence>MELSDVEVVVGEAAVRRERGARQLSGAPPGHGRGLLARAAQEFAQADVVDAEPIGSVRAGRLGQDHGPLPETVDETMALVRRCDPLPFSSRSRAPALTARAMAPGVFDGLHARLDAGGPDDDRHIGLFLAVAAATSTGPLWRWSIRCCSPGRWRRRSGCRRPVPRLLPGTLRALAAVDWPGNVRELERLGIVRSTLYRKMRALGLDENYLPTAAAPRWRRCPNVGHPGASAPAA</sequence>
<evidence type="ECO:0008006" key="3">
    <source>
        <dbReference type="Google" id="ProtNLM"/>
    </source>
</evidence>
<gene>
    <name evidence="1" type="ORF">KDL28_18530</name>
</gene>
<dbReference type="Gene3D" id="1.10.8.60">
    <property type="match status" value="1"/>
</dbReference>